<sequence>MEAESTPTRPSYRPTGPFTQGGRGESSRHRGTGGHRLPQPPSQRSQPHLYRGDNFDNWEEEEDSCYVVDEYDYEDDVEFFPASRQWHNQRRPVRDLHWEDTGHSTNRVPSFYFRNREEEESWLQWRREREQRQEREAEPSRWQRRKERPSSSAAGQSERNGDAVPGPIAKVSTREATMAKVKTTCNILIIGHSFIFWAREHTAGKQLGLPEEHMKIAWQGWRGMKWEQMRGRLHSTIQKYNFIHLVIVHAGGNDLTSRKTPALIEDMRKDLEELMADSKVGGVAWSDIIQRGEWRGAISPQGIEKARKKVNRDMHKLMCSSGNGVIRHDNIRYRQTQLFRKDKVHLTEEGLDLFWANIRNFIAESWRSR</sequence>
<dbReference type="Gene3D" id="3.40.50.1110">
    <property type="entry name" value="SGNH hydrolase"/>
    <property type="match status" value="1"/>
</dbReference>
<dbReference type="RefSeq" id="XP_041422222.1">
    <property type="nucleotide sequence ID" value="XM_041566288.1"/>
</dbReference>
<feature type="region of interest" description="Disordered" evidence="1">
    <location>
        <begin position="129"/>
        <end position="169"/>
    </location>
</feature>
<protein>
    <submittedName>
        <fullName evidence="3">Uncharacterized protein LOC121394689 isoform X1</fullName>
    </submittedName>
</protein>
<dbReference type="SUPFAM" id="SSF52266">
    <property type="entry name" value="SGNH hydrolase"/>
    <property type="match status" value="1"/>
</dbReference>
<proteinExistence type="predicted"/>
<feature type="region of interest" description="Disordered" evidence="1">
    <location>
        <begin position="1"/>
        <end position="56"/>
    </location>
</feature>
<feature type="compositionally biased region" description="Basic and acidic residues" evidence="1">
    <location>
        <begin position="129"/>
        <end position="141"/>
    </location>
</feature>
<dbReference type="KEGG" id="xla:121394689"/>
<reference evidence="3" key="1">
    <citation type="submission" date="2025-08" db="UniProtKB">
        <authorList>
            <consortium name="RefSeq"/>
        </authorList>
    </citation>
    <scope>IDENTIFICATION</scope>
    <source>
        <strain evidence="3">J_2021</strain>
        <tissue evidence="3">Erythrocytes</tissue>
    </source>
</reference>
<gene>
    <name evidence="3" type="primary">LOC121394689</name>
</gene>
<dbReference type="GeneID" id="121394689"/>
<dbReference type="InterPro" id="IPR036514">
    <property type="entry name" value="SGNH_hydro_sf"/>
</dbReference>
<dbReference type="OrthoDB" id="9426071at2759"/>
<evidence type="ECO:0000313" key="2">
    <source>
        <dbReference type="Proteomes" id="UP000186698"/>
    </source>
</evidence>
<accession>A0A8J1KY34</accession>
<keyword evidence="2" id="KW-1185">Reference proteome</keyword>
<organism evidence="2 3">
    <name type="scientific">Xenopus laevis</name>
    <name type="common">African clawed frog</name>
    <dbReference type="NCBI Taxonomy" id="8355"/>
    <lineage>
        <taxon>Eukaryota</taxon>
        <taxon>Metazoa</taxon>
        <taxon>Chordata</taxon>
        <taxon>Craniata</taxon>
        <taxon>Vertebrata</taxon>
        <taxon>Euteleostomi</taxon>
        <taxon>Amphibia</taxon>
        <taxon>Batrachia</taxon>
        <taxon>Anura</taxon>
        <taxon>Pipoidea</taxon>
        <taxon>Pipidae</taxon>
        <taxon>Xenopodinae</taxon>
        <taxon>Xenopus</taxon>
        <taxon>Xenopus</taxon>
    </lineage>
</organism>
<name>A0A8J1KY34_XENLA</name>
<dbReference type="AlphaFoldDB" id="A0A8J1KY34"/>
<dbReference type="Proteomes" id="UP000186698">
    <property type="component" value="Chromosome 6L"/>
</dbReference>
<evidence type="ECO:0000313" key="3">
    <source>
        <dbReference type="RefSeq" id="XP_041422222.1"/>
    </source>
</evidence>
<evidence type="ECO:0000256" key="1">
    <source>
        <dbReference type="SAM" id="MobiDB-lite"/>
    </source>
</evidence>